<organism evidence="10 11">
    <name type="scientific">Actinocatenispora rupis</name>
    <dbReference type="NCBI Taxonomy" id="519421"/>
    <lineage>
        <taxon>Bacteria</taxon>
        <taxon>Bacillati</taxon>
        <taxon>Actinomycetota</taxon>
        <taxon>Actinomycetes</taxon>
        <taxon>Micromonosporales</taxon>
        <taxon>Micromonosporaceae</taxon>
        <taxon>Actinocatenispora</taxon>
    </lineage>
</organism>
<feature type="transmembrane region" description="Helical" evidence="8">
    <location>
        <begin position="143"/>
        <end position="162"/>
    </location>
</feature>
<evidence type="ECO:0000313" key="11">
    <source>
        <dbReference type="Proteomes" id="UP000612808"/>
    </source>
</evidence>
<feature type="transmembrane region" description="Helical" evidence="8">
    <location>
        <begin position="431"/>
        <end position="454"/>
    </location>
</feature>
<protein>
    <submittedName>
        <fullName evidence="10">MFS transporter</fullName>
    </submittedName>
</protein>
<dbReference type="InterPro" id="IPR011701">
    <property type="entry name" value="MFS"/>
</dbReference>
<reference evidence="10" key="1">
    <citation type="submission" date="2021-01" db="EMBL/GenBank/DDBJ databases">
        <title>Whole genome shotgun sequence of Actinocatenispora rupis NBRC 107355.</title>
        <authorList>
            <person name="Komaki H."/>
            <person name="Tamura T."/>
        </authorList>
    </citation>
    <scope>NUCLEOTIDE SEQUENCE</scope>
    <source>
        <strain evidence="10">NBRC 107355</strain>
    </source>
</reference>
<dbReference type="RefSeq" id="WP_203654535.1">
    <property type="nucleotide sequence ID" value="NZ_BAAAZM010000010.1"/>
</dbReference>
<dbReference type="GO" id="GO:0005886">
    <property type="term" value="C:plasma membrane"/>
    <property type="evidence" value="ECO:0007669"/>
    <property type="project" value="UniProtKB-SubCell"/>
</dbReference>
<evidence type="ECO:0000256" key="1">
    <source>
        <dbReference type="ARBA" id="ARBA00004651"/>
    </source>
</evidence>
<keyword evidence="4" id="KW-1003">Cell membrane</keyword>
<keyword evidence="6 8" id="KW-1133">Transmembrane helix</keyword>
<dbReference type="AlphaFoldDB" id="A0A8J3IW25"/>
<comment type="similarity">
    <text evidence="2">Belongs to the major facilitator superfamily. EmrB family.</text>
</comment>
<dbReference type="Gene3D" id="1.20.1250.20">
    <property type="entry name" value="MFS general substrate transporter like domains"/>
    <property type="match status" value="1"/>
</dbReference>
<feature type="transmembrane region" description="Helical" evidence="8">
    <location>
        <begin position="339"/>
        <end position="358"/>
    </location>
</feature>
<dbReference type="Proteomes" id="UP000612808">
    <property type="component" value="Unassembled WGS sequence"/>
</dbReference>
<dbReference type="Pfam" id="PF07690">
    <property type="entry name" value="MFS_1"/>
    <property type="match status" value="1"/>
</dbReference>
<comment type="subcellular location">
    <subcellularLocation>
        <location evidence="1">Cell membrane</location>
        <topology evidence="1">Multi-pass membrane protein</topology>
    </subcellularLocation>
</comment>
<feature type="transmembrane region" description="Helical" evidence="8">
    <location>
        <begin position="110"/>
        <end position="131"/>
    </location>
</feature>
<dbReference type="PRINTS" id="PR01036">
    <property type="entry name" value="TCRTETB"/>
</dbReference>
<feature type="domain" description="Major facilitator superfamily (MFS) profile" evidence="9">
    <location>
        <begin position="19"/>
        <end position="457"/>
    </location>
</feature>
<evidence type="ECO:0000256" key="8">
    <source>
        <dbReference type="SAM" id="Phobius"/>
    </source>
</evidence>
<dbReference type="InterPro" id="IPR004638">
    <property type="entry name" value="EmrB-like"/>
</dbReference>
<keyword evidence="3" id="KW-0813">Transport</keyword>
<feature type="transmembrane region" description="Helical" evidence="8">
    <location>
        <begin position="54"/>
        <end position="72"/>
    </location>
</feature>
<dbReference type="InterPro" id="IPR036259">
    <property type="entry name" value="MFS_trans_sf"/>
</dbReference>
<dbReference type="NCBIfam" id="TIGR00711">
    <property type="entry name" value="efflux_EmrB"/>
    <property type="match status" value="1"/>
</dbReference>
<evidence type="ECO:0000256" key="6">
    <source>
        <dbReference type="ARBA" id="ARBA00022989"/>
    </source>
</evidence>
<dbReference type="InterPro" id="IPR020846">
    <property type="entry name" value="MFS_dom"/>
</dbReference>
<evidence type="ECO:0000256" key="3">
    <source>
        <dbReference type="ARBA" id="ARBA00022448"/>
    </source>
</evidence>
<keyword evidence="7 8" id="KW-0472">Membrane</keyword>
<evidence type="ECO:0000256" key="2">
    <source>
        <dbReference type="ARBA" id="ARBA00008537"/>
    </source>
</evidence>
<proteinExistence type="inferred from homology"/>
<keyword evidence="11" id="KW-1185">Reference proteome</keyword>
<feature type="transmembrane region" description="Helical" evidence="8">
    <location>
        <begin position="238"/>
        <end position="255"/>
    </location>
</feature>
<evidence type="ECO:0000256" key="7">
    <source>
        <dbReference type="ARBA" id="ARBA00023136"/>
    </source>
</evidence>
<feature type="transmembrane region" description="Helical" evidence="8">
    <location>
        <begin position="12"/>
        <end position="34"/>
    </location>
</feature>
<dbReference type="PROSITE" id="PS50850">
    <property type="entry name" value="MFS"/>
    <property type="match status" value="1"/>
</dbReference>
<evidence type="ECO:0000259" key="9">
    <source>
        <dbReference type="PROSITE" id="PS50850"/>
    </source>
</evidence>
<dbReference type="PANTHER" id="PTHR42718:SF9">
    <property type="entry name" value="MAJOR FACILITATOR SUPERFAMILY MULTIDRUG TRANSPORTER MFSC"/>
    <property type="match status" value="1"/>
</dbReference>
<dbReference type="Gene3D" id="1.20.1720.10">
    <property type="entry name" value="Multidrug resistance protein D"/>
    <property type="match status" value="1"/>
</dbReference>
<dbReference type="SUPFAM" id="SSF103473">
    <property type="entry name" value="MFS general substrate transporter"/>
    <property type="match status" value="1"/>
</dbReference>
<feature type="transmembrane region" description="Helical" evidence="8">
    <location>
        <begin position="364"/>
        <end position="391"/>
    </location>
</feature>
<dbReference type="EMBL" id="BOMB01000001">
    <property type="protein sequence ID" value="GID09660.1"/>
    <property type="molecule type" value="Genomic_DNA"/>
</dbReference>
<feature type="transmembrane region" description="Helical" evidence="8">
    <location>
        <begin position="305"/>
        <end position="327"/>
    </location>
</feature>
<evidence type="ECO:0000256" key="4">
    <source>
        <dbReference type="ARBA" id="ARBA00022475"/>
    </source>
</evidence>
<feature type="transmembrane region" description="Helical" evidence="8">
    <location>
        <begin position="276"/>
        <end position="299"/>
    </location>
</feature>
<feature type="transmembrane region" description="Helical" evidence="8">
    <location>
        <begin position="174"/>
        <end position="194"/>
    </location>
</feature>
<name>A0A8J3IW25_9ACTN</name>
<sequence length="457" mass="45514">MTITTGPRTGRAVSAGLLPLVAVCLGYFLVILDVTVVTVALPTIGTELGGAVTALQWVADGYTLAFAGLLLFAGGLGDRFGSRAVFLVGLTVFTLASAACGLAPGAGTLVAARLVQGVGAALMVPASLALLRHAYPDAAARARAFGIWGMVAGVAAAAGPVLGGALVSAVGWRAVFAVNVPFGILGVTLTRRYVSAPARVAVRRGLDVPAQGAGAVCLAALTAALIEAGERGWTCPVVLALFGTAALALPAFVLLERRAPAPMLPLALFADRRFGASAVVGILLNLGFYGLLFALPLYFQRTVHLGPLGTGLAMAPMALMPVVASPLGGRLAARRGPHVPMAAGLVLGAVGLAGWLVAGTDTAYWVLVAPLVLTGFGTGFTMPAATAAIMAAAPADRGGAASAVFNAARQTGSALGVGLVGTLVATDPVTGLHIGVLVGAAGFLTAAATTLATFRRT</sequence>
<dbReference type="GO" id="GO:0022857">
    <property type="term" value="F:transmembrane transporter activity"/>
    <property type="evidence" value="ECO:0007669"/>
    <property type="project" value="InterPro"/>
</dbReference>
<feature type="transmembrane region" description="Helical" evidence="8">
    <location>
        <begin position="84"/>
        <end position="104"/>
    </location>
</feature>
<accession>A0A8J3IW25</accession>
<evidence type="ECO:0000313" key="10">
    <source>
        <dbReference type="EMBL" id="GID09660.1"/>
    </source>
</evidence>
<dbReference type="PANTHER" id="PTHR42718">
    <property type="entry name" value="MAJOR FACILITATOR SUPERFAMILY MULTIDRUG TRANSPORTER MFSC"/>
    <property type="match status" value="1"/>
</dbReference>
<gene>
    <name evidence="10" type="ORF">Aru02nite_05490</name>
</gene>
<keyword evidence="5 8" id="KW-0812">Transmembrane</keyword>
<comment type="caution">
    <text evidence="10">The sequence shown here is derived from an EMBL/GenBank/DDBJ whole genome shotgun (WGS) entry which is preliminary data.</text>
</comment>
<evidence type="ECO:0000256" key="5">
    <source>
        <dbReference type="ARBA" id="ARBA00022692"/>
    </source>
</evidence>